<comment type="caution">
    <text evidence="2">The sequence shown here is derived from an EMBL/GenBank/DDBJ whole genome shotgun (WGS) entry which is preliminary data.</text>
</comment>
<accession>A0AA38ILQ6</accession>
<organism evidence="2 3">
    <name type="scientific">Zophobas morio</name>
    <dbReference type="NCBI Taxonomy" id="2755281"/>
    <lineage>
        <taxon>Eukaryota</taxon>
        <taxon>Metazoa</taxon>
        <taxon>Ecdysozoa</taxon>
        <taxon>Arthropoda</taxon>
        <taxon>Hexapoda</taxon>
        <taxon>Insecta</taxon>
        <taxon>Pterygota</taxon>
        <taxon>Neoptera</taxon>
        <taxon>Endopterygota</taxon>
        <taxon>Coleoptera</taxon>
        <taxon>Polyphaga</taxon>
        <taxon>Cucujiformia</taxon>
        <taxon>Tenebrionidae</taxon>
        <taxon>Zophobas</taxon>
    </lineage>
</organism>
<keyword evidence="3" id="KW-1185">Reference proteome</keyword>
<dbReference type="Proteomes" id="UP001168821">
    <property type="component" value="Unassembled WGS sequence"/>
</dbReference>
<dbReference type="InterPro" id="IPR000477">
    <property type="entry name" value="RT_dom"/>
</dbReference>
<feature type="domain" description="Reverse transcriptase" evidence="1">
    <location>
        <begin position="1"/>
        <end position="126"/>
    </location>
</feature>
<dbReference type="PANTHER" id="PTHR47027:SF20">
    <property type="entry name" value="REVERSE TRANSCRIPTASE-LIKE PROTEIN WITH RNA-DIRECTED DNA POLYMERASE DOMAIN"/>
    <property type="match status" value="1"/>
</dbReference>
<dbReference type="AlphaFoldDB" id="A0AA38ILQ6"/>
<proteinExistence type="predicted"/>
<dbReference type="Pfam" id="PF00078">
    <property type="entry name" value="RVT_1"/>
    <property type="match status" value="1"/>
</dbReference>
<protein>
    <recommendedName>
        <fullName evidence="1">Reverse transcriptase domain-containing protein</fullName>
    </recommendedName>
</protein>
<dbReference type="PANTHER" id="PTHR47027">
    <property type="entry name" value="REVERSE TRANSCRIPTASE DOMAIN-CONTAINING PROTEIN"/>
    <property type="match status" value="1"/>
</dbReference>
<sequence length="126" mass="14569">MAFLDPTKAFDSVPRRIIIWQSSERRKVTGKLIQVIKSLYSKTWNYVRTENKQSKKYRVKEGLRQGGVLSPTLFVMIMDDIMEEGKMSMKKMYVGHTKLQPVWLTDCAFADDITVCAAKEKLCNKT</sequence>
<dbReference type="EMBL" id="JALNTZ010000003">
    <property type="protein sequence ID" value="KAJ3659567.1"/>
    <property type="molecule type" value="Genomic_DNA"/>
</dbReference>
<reference evidence="2" key="1">
    <citation type="journal article" date="2023" name="G3 (Bethesda)">
        <title>Whole genome assemblies of Zophobas morio and Tenebrio molitor.</title>
        <authorList>
            <person name="Kaur S."/>
            <person name="Stinson S.A."/>
            <person name="diCenzo G.C."/>
        </authorList>
    </citation>
    <scope>NUCLEOTIDE SEQUENCE</scope>
    <source>
        <strain evidence="2">QUZm001</strain>
    </source>
</reference>
<name>A0AA38ILQ6_9CUCU</name>
<gene>
    <name evidence="2" type="ORF">Zmor_011250</name>
</gene>
<evidence type="ECO:0000259" key="1">
    <source>
        <dbReference type="PROSITE" id="PS50878"/>
    </source>
</evidence>
<dbReference type="PROSITE" id="PS50878">
    <property type="entry name" value="RT_POL"/>
    <property type="match status" value="1"/>
</dbReference>
<evidence type="ECO:0000313" key="3">
    <source>
        <dbReference type="Proteomes" id="UP001168821"/>
    </source>
</evidence>
<evidence type="ECO:0000313" key="2">
    <source>
        <dbReference type="EMBL" id="KAJ3659567.1"/>
    </source>
</evidence>